<gene>
    <name evidence="2" type="ORF">CkaCkLH20_04687</name>
</gene>
<keyword evidence="3" id="KW-1185">Reference proteome</keyword>
<evidence type="ECO:0000313" key="3">
    <source>
        <dbReference type="Proteomes" id="UP000781932"/>
    </source>
</evidence>
<dbReference type="Pfam" id="PF24476">
    <property type="entry name" value="DUF7580"/>
    <property type="match status" value="1"/>
</dbReference>
<dbReference type="InterPro" id="IPR056002">
    <property type="entry name" value="DUF7580"/>
</dbReference>
<dbReference type="OrthoDB" id="3565018at2759"/>
<dbReference type="AlphaFoldDB" id="A0A9P6I8A1"/>
<feature type="domain" description="DUF7580" evidence="1">
    <location>
        <begin position="5"/>
        <end position="176"/>
    </location>
</feature>
<dbReference type="Proteomes" id="UP000781932">
    <property type="component" value="Unassembled WGS sequence"/>
</dbReference>
<dbReference type="RefSeq" id="XP_038747013.1">
    <property type="nucleotide sequence ID" value="XM_038887406.1"/>
</dbReference>
<organism evidence="2 3">
    <name type="scientific">Colletotrichum karsti</name>
    <dbReference type="NCBI Taxonomy" id="1095194"/>
    <lineage>
        <taxon>Eukaryota</taxon>
        <taxon>Fungi</taxon>
        <taxon>Dikarya</taxon>
        <taxon>Ascomycota</taxon>
        <taxon>Pezizomycotina</taxon>
        <taxon>Sordariomycetes</taxon>
        <taxon>Hypocreomycetidae</taxon>
        <taxon>Glomerellales</taxon>
        <taxon>Glomerellaceae</taxon>
        <taxon>Colletotrichum</taxon>
        <taxon>Colletotrichum boninense species complex</taxon>
    </lineage>
</organism>
<protein>
    <recommendedName>
        <fullName evidence="1">DUF7580 domain-containing protein</fullName>
    </recommendedName>
</protein>
<dbReference type="EMBL" id="JAATWM020000013">
    <property type="protein sequence ID" value="KAF9877552.1"/>
    <property type="molecule type" value="Genomic_DNA"/>
</dbReference>
<evidence type="ECO:0000259" key="1">
    <source>
        <dbReference type="Pfam" id="PF24476"/>
    </source>
</evidence>
<reference evidence="2" key="1">
    <citation type="submission" date="2020-03" db="EMBL/GenBank/DDBJ databases">
        <authorList>
            <person name="He L."/>
        </authorList>
    </citation>
    <scope>NUCLEOTIDE SEQUENCE</scope>
    <source>
        <strain evidence="2">CkLH20</strain>
    </source>
</reference>
<dbReference type="PANTHER" id="PTHR35186">
    <property type="entry name" value="ANK_REP_REGION DOMAIN-CONTAINING PROTEIN"/>
    <property type="match status" value="1"/>
</dbReference>
<sequence>MSPTAKQHLATMITSSFLQLYKTPWLLDLMTGDHIIFLKKPDDPGNVYMQFNDAFVMKRHTEDTRKGEHNLKNASFVRNPALVSLGILLSELHHGKTIDSCQESYERPYNDNENLFRASLTAQRLFMERNWLNKEYANAVQLCLCGDFAGPERDVTDETFRQEMYEKVVRPLEESIRRLTFS</sequence>
<proteinExistence type="predicted"/>
<accession>A0A9P6I8A1</accession>
<dbReference type="PANTHER" id="PTHR35186:SF4">
    <property type="entry name" value="PRION-INHIBITION AND PROPAGATION HELO DOMAIN-CONTAINING PROTEIN"/>
    <property type="match status" value="1"/>
</dbReference>
<evidence type="ECO:0000313" key="2">
    <source>
        <dbReference type="EMBL" id="KAF9877552.1"/>
    </source>
</evidence>
<dbReference type="GeneID" id="62160480"/>
<name>A0A9P6I8A1_9PEZI</name>
<reference evidence="2" key="2">
    <citation type="submission" date="2020-11" db="EMBL/GenBank/DDBJ databases">
        <title>Whole genome sequencing of Colletotrichum sp.</title>
        <authorList>
            <person name="Li H."/>
        </authorList>
    </citation>
    <scope>NUCLEOTIDE SEQUENCE</scope>
    <source>
        <strain evidence="2">CkLH20</strain>
    </source>
</reference>
<comment type="caution">
    <text evidence="2">The sequence shown here is derived from an EMBL/GenBank/DDBJ whole genome shotgun (WGS) entry which is preliminary data.</text>
</comment>